<sequence>MHKVDESSLGFAAPALSAARCEMWLPRASLSTLVRAVMSRDTRAVALGSEQRYNHLPATPLCSIIWYFSGEAELLEPGYPADAASPRAPLPDRVMFTGPFSRPTVSWNPGPVHVMALLLQSDALAHLLGIDPGAYVNRVVPAAEVFDGEWMAMCAAVQAAPDDDARVALVEQFLDPLWQRRRPESWLPARAYADWTRNLMMRAANSGLGRSLRQVERRIKHWAGLPLRELHGISRAERVFFDAVVAERSGRPNWSELADGAGYSDQSHLCRQTVRITGFPPEELRRRTFEDESFWAYRLWGMSEQPLRRPE</sequence>
<evidence type="ECO:0000259" key="1">
    <source>
        <dbReference type="PROSITE" id="PS01124"/>
    </source>
</evidence>
<organism evidence="2 3">
    <name type="scientific">Massilia agilis</name>
    <dbReference type="NCBI Taxonomy" id="1811226"/>
    <lineage>
        <taxon>Bacteria</taxon>
        <taxon>Pseudomonadati</taxon>
        <taxon>Pseudomonadota</taxon>
        <taxon>Betaproteobacteria</taxon>
        <taxon>Burkholderiales</taxon>
        <taxon>Oxalobacteraceae</taxon>
        <taxon>Telluria group</taxon>
        <taxon>Massilia</taxon>
    </lineage>
</organism>
<dbReference type="Proteomes" id="UP001206126">
    <property type="component" value="Unassembled WGS sequence"/>
</dbReference>
<protein>
    <submittedName>
        <fullName evidence="2">AraC family transcriptional regulator</fullName>
    </submittedName>
</protein>
<comment type="caution">
    <text evidence="2">The sequence shown here is derived from an EMBL/GenBank/DDBJ whole genome shotgun (WGS) entry which is preliminary data.</text>
</comment>
<dbReference type="Gene3D" id="1.10.10.60">
    <property type="entry name" value="Homeodomain-like"/>
    <property type="match status" value="1"/>
</dbReference>
<dbReference type="EMBL" id="JANUHB010000006">
    <property type="protein sequence ID" value="MCS0810422.1"/>
    <property type="molecule type" value="Genomic_DNA"/>
</dbReference>
<dbReference type="PROSITE" id="PS01124">
    <property type="entry name" value="HTH_ARAC_FAMILY_2"/>
    <property type="match status" value="1"/>
</dbReference>
<dbReference type="RefSeq" id="WP_258824249.1">
    <property type="nucleotide sequence ID" value="NZ_JANUHB010000006.1"/>
</dbReference>
<proteinExistence type="predicted"/>
<name>A0ABT2DGU5_9BURK</name>
<evidence type="ECO:0000313" key="2">
    <source>
        <dbReference type="EMBL" id="MCS0810422.1"/>
    </source>
</evidence>
<keyword evidence="3" id="KW-1185">Reference proteome</keyword>
<feature type="domain" description="HTH araC/xylS-type" evidence="1">
    <location>
        <begin position="181"/>
        <end position="287"/>
    </location>
</feature>
<dbReference type="InterPro" id="IPR018060">
    <property type="entry name" value="HTH_AraC"/>
</dbReference>
<evidence type="ECO:0000313" key="3">
    <source>
        <dbReference type="Proteomes" id="UP001206126"/>
    </source>
</evidence>
<reference evidence="2 3" key="1">
    <citation type="submission" date="2022-08" db="EMBL/GenBank/DDBJ databases">
        <title>Reclassification of Massilia species as members of the genera Telluria, Duganella, Pseudoduganella, Mokoshia gen. nov. and Zemynaea gen. nov. using orthogonal and non-orthogonal genome-based approaches.</title>
        <authorList>
            <person name="Bowman J.P."/>
        </authorList>
    </citation>
    <scope>NUCLEOTIDE SEQUENCE [LARGE SCALE GENOMIC DNA]</scope>
    <source>
        <strain evidence="2 3">JCM 31605</strain>
    </source>
</reference>
<gene>
    <name evidence="2" type="ORF">NX774_21070</name>
</gene>
<accession>A0ABT2DGU5</accession>